<keyword evidence="7" id="KW-1003">Cell membrane</keyword>
<evidence type="ECO:0000256" key="3">
    <source>
        <dbReference type="ARBA" id="ARBA00022679"/>
    </source>
</evidence>
<comment type="catalytic activity">
    <reaction evidence="7">
        <text>UDP-N-acetyl-alpha-D-muramoyl-L-alanyl-gamma-D-glutamyl-meso-2,6-diaminopimeloyl-D-alanyl-D-alanine + di-trans,octa-cis-undecaprenyl phosphate = di-trans,octa-cis-undecaprenyl diphospho-N-acetyl-alpha-D-muramoyl-L-alanyl-D-glutamyl-meso-2,6-diaminopimeloyl-D-alanyl-D-alanine + UMP</text>
        <dbReference type="Rhea" id="RHEA:28386"/>
        <dbReference type="ChEBI" id="CHEBI:57865"/>
        <dbReference type="ChEBI" id="CHEBI:60392"/>
        <dbReference type="ChEBI" id="CHEBI:61386"/>
        <dbReference type="ChEBI" id="CHEBI:61387"/>
        <dbReference type="EC" id="2.7.8.13"/>
    </reaction>
</comment>
<feature type="binding site" evidence="9">
    <location>
        <position position="171"/>
    </location>
    <ligand>
        <name>Mg(2+)</name>
        <dbReference type="ChEBI" id="CHEBI:18420"/>
    </ligand>
</feature>
<dbReference type="EC" id="2.7.8.13" evidence="7 8"/>
<dbReference type="CDD" id="cd06852">
    <property type="entry name" value="GT_MraY"/>
    <property type="match status" value="1"/>
</dbReference>
<evidence type="ECO:0000256" key="6">
    <source>
        <dbReference type="ARBA" id="ARBA00023136"/>
    </source>
</evidence>
<dbReference type="GO" id="GO:0046872">
    <property type="term" value="F:metal ion binding"/>
    <property type="evidence" value="ECO:0007669"/>
    <property type="project" value="UniProtKB-KW"/>
</dbReference>
<dbReference type="EMBL" id="CP014672">
    <property type="protein sequence ID" value="ANW99427.1"/>
    <property type="molecule type" value="Genomic_DNA"/>
</dbReference>
<dbReference type="PROSITE" id="PS01348">
    <property type="entry name" value="MRAY_2"/>
    <property type="match status" value="1"/>
</dbReference>
<dbReference type="GO" id="GO:0051301">
    <property type="term" value="P:cell division"/>
    <property type="evidence" value="ECO:0007669"/>
    <property type="project" value="UniProtKB-KW"/>
</dbReference>
<dbReference type="RefSeq" id="WP_015359823.1">
    <property type="nucleotide sequence ID" value="NZ_CP014672.1"/>
</dbReference>
<feature type="binding site" evidence="9">
    <location>
        <position position="232"/>
    </location>
    <ligand>
        <name>Mg(2+)</name>
        <dbReference type="ChEBI" id="CHEBI:18420"/>
    </ligand>
</feature>
<evidence type="ECO:0000256" key="7">
    <source>
        <dbReference type="HAMAP-Rule" id="MF_00038"/>
    </source>
</evidence>
<keyword evidence="3 7" id="KW-0808">Transferase</keyword>
<keyword evidence="4 7" id="KW-0812">Transmembrane</keyword>
<keyword evidence="7" id="KW-0132">Cell division</keyword>
<dbReference type="AlphaFoldDB" id="A0A1B1YF77"/>
<evidence type="ECO:0000313" key="10">
    <source>
        <dbReference type="EMBL" id="ANW99427.1"/>
    </source>
</evidence>
<gene>
    <name evidence="7" type="primary">mraY</name>
    <name evidence="10" type="ORF">CSTERTH_10500</name>
</gene>
<comment type="function">
    <text evidence="7">Catalyzes the initial step of the lipid cycle reactions in the biosynthesis of the cell wall peptidoglycan: transfers peptidoglycan precursor phospho-MurNAc-pentapeptide from UDP-MurNAc-pentapeptide onto the lipid carrier undecaprenyl phosphate, yielding undecaprenyl-pyrophosphoryl-MurNAc-pentapeptide, known as lipid I.</text>
</comment>
<feature type="transmembrane region" description="Helical" evidence="7">
    <location>
        <begin position="49"/>
        <end position="71"/>
    </location>
</feature>
<dbReference type="GO" id="GO:0009252">
    <property type="term" value="P:peptidoglycan biosynthetic process"/>
    <property type="evidence" value="ECO:0007669"/>
    <property type="project" value="UniProtKB-UniRule"/>
</dbReference>
<feature type="transmembrane region" description="Helical" evidence="7">
    <location>
        <begin position="303"/>
        <end position="322"/>
    </location>
</feature>
<proteinExistence type="inferred from homology"/>
<feature type="transmembrane region" description="Helical" evidence="7">
    <location>
        <begin position="178"/>
        <end position="197"/>
    </location>
</feature>
<feature type="transmembrane region" description="Helical" evidence="7">
    <location>
        <begin position="146"/>
        <end position="166"/>
    </location>
</feature>
<dbReference type="InterPro" id="IPR018480">
    <property type="entry name" value="PNAcMuramoyl-5peptid_Trfase_CS"/>
</dbReference>
<dbReference type="GO" id="GO:0005886">
    <property type="term" value="C:plasma membrane"/>
    <property type="evidence" value="ECO:0007669"/>
    <property type="project" value="UniProtKB-SubCell"/>
</dbReference>
<keyword evidence="7 9" id="KW-0460">Magnesium</keyword>
<name>A0A1B1YF77_THEST</name>
<dbReference type="UniPathway" id="UPA00219"/>
<sequence>MNIPDHIAVFVIAFVIALITGIILIPVLRKLKFGQTIREEGPKTHLVKQGIPTMGGFIFLVPLAVVGGFYAFKDRDMLALILTTFGFALVGFVDDFLKVKRHNKDGLTPKQKMLGLLIVAACFTAYVVTMTNAWEKTVIPFIGLDNPVNVPVGIFIPFCIFILLAYTNAVNLTDGLDGLAGSITVVVLVFFTLVSMLNNEWNTTKLFCAILAGGCLGFLTFNLHPAKVFMGDVGSLALGGAVASVAILLQMPFVLVIAGMIYFIENVSVILQVAYFKRTGKRIFKMAPIHHHFELMGWKETKIVIAFLIATIFFCAIAFVSLR</sequence>
<comment type="similarity">
    <text evidence="2 7">Belongs to the glycosyltransferase 4 family. MraY subfamily.</text>
</comment>
<dbReference type="Pfam" id="PF00953">
    <property type="entry name" value="Glycos_transf_4"/>
    <property type="match status" value="1"/>
</dbReference>
<evidence type="ECO:0000256" key="5">
    <source>
        <dbReference type="ARBA" id="ARBA00022989"/>
    </source>
</evidence>
<dbReference type="NCBIfam" id="TIGR00445">
    <property type="entry name" value="mraY"/>
    <property type="match status" value="1"/>
</dbReference>
<evidence type="ECO:0000256" key="1">
    <source>
        <dbReference type="ARBA" id="ARBA00004141"/>
    </source>
</evidence>
<reference evidence="10 11" key="1">
    <citation type="submission" date="2016-02" db="EMBL/GenBank/DDBJ databases">
        <title>Comparison of Clostridium stercorarium subspecies using comparative genomics and transcriptomics.</title>
        <authorList>
            <person name="Schellenberg J."/>
            <person name="Thallinger G."/>
            <person name="Levin D.B."/>
            <person name="Zhang X."/>
            <person name="Alvare G."/>
            <person name="Fristensky B."/>
            <person name="Sparling R."/>
        </authorList>
    </citation>
    <scope>NUCLEOTIDE SEQUENCE [LARGE SCALE GENOMIC DNA]</scope>
    <source>
        <strain evidence="10 11">DSM 2910</strain>
    </source>
</reference>
<dbReference type="InterPro" id="IPR000715">
    <property type="entry name" value="Glycosyl_transferase_4"/>
</dbReference>
<dbReference type="GO" id="GO:0071555">
    <property type="term" value="P:cell wall organization"/>
    <property type="evidence" value="ECO:0007669"/>
    <property type="project" value="UniProtKB-KW"/>
</dbReference>
<feature type="transmembrane region" description="Helical" evidence="7">
    <location>
        <begin position="77"/>
        <end position="93"/>
    </location>
</feature>
<keyword evidence="6 7" id="KW-0472">Membrane</keyword>
<dbReference type="Proteomes" id="UP000092971">
    <property type="component" value="Chromosome"/>
</dbReference>
<keyword evidence="7" id="KW-0131">Cell cycle</keyword>
<dbReference type="GO" id="GO:0008963">
    <property type="term" value="F:phospho-N-acetylmuramoyl-pentapeptide-transferase activity"/>
    <property type="evidence" value="ECO:0007669"/>
    <property type="project" value="UniProtKB-UniRule"/>
</dbReference>
<keyword evidence="5 7" id="KW-1133">Transmembrane helix</keyword>
<feature type="transmembrane region" description="Helical" evidence="7">
    <location>
        <begin position="6"/>
        <end position="28"/>
    </location>
</feature>
<dbReference type="GO" id="GO:0051992">
    <property type="term" value="F:UDP-N-acetylmuramoyl-L-alanyl-D-glutamyl-meso-2,6-diaminopimelyl-D-alanyl-D-alanine:undecaprenyl-phosphate transferase activity"/>
    <property type="evidence" value="ECO:0007669"/>
    <property type="project" value="RHEA"/>
</dbReference>
<accession>A0A1B1YF77</accession>
<dbReference type="HAMAP" id="MF_00038">
    <property type="entry name" value="MraY"/>
    <property type="match status" value="1"/>
</dbReference>
<keyword evidence="7" id="KW-0573">Peptidoglycan synthesis</keyword>
<feature type="transmembrane region" description="Helical" evidence="7">
    <location>
        <begin position="114"/>
        <end position="134"/>
    </location>
</feature>
<comment type="subcellular location">
    <subcellularLocation>
        <location evidence="7">Cell membrane</location>
        <topology evidence="7">Multi-pass membrane protein</topology>
    </subcellularLocation>
    <subcellularLocation>
        <location evidence="1">Membrane</location>
        <topology evidence="1">Multi-pass membrane protein</topology>
    </subcellularLocation>
</comment>
<dbReference type="OrthoDB" id="9805475at2"/>
<protein>
    <recommendedName>
        <fullName evidence="7 8">Phospho-N-acetylmuramoyl-pentapeptide-transferase</fullName>
        <ecNumber evidence="7 8">2.7.8.13</ecNumber>
    </recommendedName>
    <alternativeName>
        <fullName evidence="7">UDP-MurNAc-pentapeptide phosphotransferase</fullName>
    </alternativeName>
</protein>
<organism evidence="10 11">
    <name type="scientific">Thermoclostridium stercorarium subsp. thermolacticum DSM 2910</name>
    <dbReference type="NCBI Taxonomy" id="1121336"/>
    <lineage>
        <taxon>Bacteria</taxon>
        <taxon>Bacillati</taxon>
        <taxon>Bacillota</taxon>
        <taxon>Clostridia</taxon>
        <taxon>Eubacteriales</taxon>
        <taxon>Oscillospiraceae</taxon>
        <taxon>Thermoclostridium</taxon>
    </lineage>
</organism>
<comment type="cofactor">
    <cofactor evidence="7 9">
        <name>Mg(2+)</name>
        <dbReference type="ChEBI" id="CHEBI:18420"/>
    </cofactor>
</comment>
<dbReference type="PANTHER" id="PTHR22926">
    <property type="entry name" value="PHOSPHO-N-ACETYLMURAMOYL-PENTAPEPTIDE-TRANSFERASE"/>
    <property type="match status" value="1"/>
</dbReference>
<dbReference type="InterPro" id="IPR003524">
    <property type="entry name" value="PNAcMuramoyl-5peptid_Trfase"/>
</dbReference>
<comment type="pathway">
    <text evidence="7">Cell wall biogenesis; peptidoglycan biosynthesis.</text>
</comment>
<keyword evidence="7" id="KW-0133">Cell shape</keyword>
<evidence type="ECO:0000313" key="11">
    <source>
        <dbReference type="Proteomes" id="UP000092971"/>
    </source>
</evidence>
<feature type="transmembrane region" description="Helical" evidence="7">
    <location>
        <begin position="228"/>
        <end position="249"/>
    </location>
</feature>
<feature type="transmembrane region" description="Helical" evidence="7">
    <location>
        <begin position="203"/>
        <end position="221"/>
    </location>
</feature>
<keyword evidence="7" id="KW-0961">Cell wall biogenesis/degradation</keyword>
<evidence type="ECO:0000256" key="8">
    <source>
        <dbReference type="NCBIfam" id="TIGR00445"/>
    </source>
</evidence>
<dbReference type="GO" id="GO:0008360">
    <property type="term" value="P:regulation of cell shape"/>
    <property type="evidence" value="ECO:0007669"/>
    <property type="project" value="UniProtKB-KW"/>
</dbReference>
<evidence type="ECO:0000256" key="2">
    <source>
        <dbReference type="ARBA" id="ARBA00005583"/>
    </source>
</evidence>
<feature type="transmembrane region" description="Helical" evidence="7">
    <location>
        <begin position="255"/>
        <end position="276"/>
    </location>
</feature>
<keyword evidence="7 9" id="KW-0479">Metal-binding</keyword>
<dbReference type="PANTHER" id="PTHR22926:SF5">
    <property type="entry name" value="PHOSPHO-N-ACETYLMURAMOYL-PENTAPEPTIDE-TRANSFERASE HOMOLOG"/>
    <property type="match status" value="1"/>
</dbReference>
<evidence type="ECO:0000256" key="4">
    <source>
        <dbReference type="ARBA" id="ARBA00022692"/>
    </source>
</evidence>
<evidence type="ECO:0000256" key="9">
    <source>
        <dbReference type="PIRSR" id="PIRSR600715-1"/>
    </source>
</evidence>